<organism evidence="1 2">
    <name type="scientific">Parelaphostrongylus tenuis</name>
    <name type="common">Meningeal worm</name>
    <dbReference type="NCBI Taxonomy" id="148309"/>
    <lineage>
        <taxon>Eukaryota</taxon>
        <taxon>Metazoa</taxon>
        <taxon>Ecdysozoa</taxon>
        <taxon>Nematoda</taxon>
        <taxon>Chromadorea</taxon>
        <taxon>Rhabditida</taxon>
        <taxon>Rhabditina</taxon>
        <taxon>Rhabditomorpha</taxon>
        <taxon>Strongyloidea</taxon>
        <taxon>Metastrongylidae</taxon>
        <taxon>Parelaphostrongylus</taxon>
    </lineage>
</organism>
<evidence type="ECO:0000313" key="2">
    <source>
        <dbReference type="Proteomes" id="UP001196413"/>
    </source>
</evidence>
<dbReference type="AlphaFoldDB" id="A0AAD5QJQ4"/>
<dbReference type="InterPro" id="IPR036322">
    <property type="entry name" value="WD40_repeat_dom_sf"/>
</dbReference>
<accession>A0AAD5QJQ4</accession>
<dbReference type="EMBL" id="JAHQIW010002101">
    <property type="protein sequence ID" value="KAJ1354508.1"/>
    <property type="molecule type" value="Genomic_DNA"/>
</dbReference>
<evidence type="ECO:0000313" key="1">
    <source>
        <dbReference type="EMBL" id="KAJ1354508.1"/>
    </source>
</evidence>
<reference evidence="1" key="1">
    <citation type="submission" date="2021-06" db="EMBL/GenBank/DDBJ databases">
        <title>Parelaphostrongylus tenuis whole genome reference sequence.</title>
        <authorList>
            <person name="Garwood T.J."/>
            <person name="Larsen P.A."/>
            <person name="Fountain-Jones N.M."/>
            <person name="Garbe J.R."/>
            <person name="Macchietto M.G."/>
            <person name="Kania S.A."/>
            <person name="Gerhold R.W."/>
            <person name="Richards J.E."/>
            <person name="Wolf T.M."/>
        </authorList>
    </citation>
    <scope>NUCLEOTIDE SEQUENCE</scope>
    <source>
        <strain evidence="1">MNPRO001-30</strain>
        <tissue evidence="1">Meninges</tissue>
    </source>
</reference>
<name>A0AAD5QJQ4_PARTN</name>
<dbReference type="SUPFAM" id="SSF50978">
    <property type="entry name" value="WD40 repeat-like"/>
    <property type="match status" value="1"/>
</dbReference>
<keyword evidence="2" id="KW-1185">Reference proteome</keyword>
<sequence>MDRVLAGESVSASTWVVCRFSPHCETVLYLGDDEGFIAIVDVAPVVSAEPGLHATTLECFVAHDATVMDVVGVPNSPNKLLSISGDTTVSDNSQPCILAMRCPFEVFASLPTIVTFLPPAVETDRFVCGTQERAVS</sequence>
<proteinExistence type="predicted"/>
<gene>
    <name evidence="1" type="primary">CDT-2</name>
    <name evidence="1" type="ORF">KIN20_011479</name>
</gene>
<dbReference type="Proteomes" id="UP001196413">
    <property type="component" value="Unassembled WGS sequence"/>
</dbReference>
<comment type="caution">
    <text evidence="1">The sequence shown here is derived from an EMBL/GenBank/DDBJ whole genome shotgun (WGS) entry which is preliminary data.</text>
</comment>
<protein>
    <submittedName>
        <fullName evidence="1">Hexose transporter</fullName>
    </submittedName>
</protein>